<evidence type="ECO:0008006" key="4">
    <source>
        <dbReference type="Google" id="ProtNLM"/>
    </source>
</evidence>
<reference evidence="2 3" key="1">
    <citation type="submission" date="2022-12" db="EMBL/GenBank/DDBJ databases">
        <title>Chromosome-level genome assembly of true bugs.</title>
        <authorList>
            <person name="Ma L."/>
            <person name="Li H."/>
        </authorList>
    </citation>
    <scope>NUCLEOTIDE SEQUENCE [LARGE SCALE GENOMIC DNA]</scope>
    <source>
        <strain evidence="2">Lab_2022b</strain>
    </source>
</reference>
<dbReference type="EMBL" id="JAPXFL010000003">
    <property type="protein sequence ID" value="KAK9508561.1"/>
    <property type="molecule type" value="Genomic_DNA"/>
</dbReference>
<dbReference type="AlphaFoldDB" id="A0AAW1DCP2"/>
<feature type="signal peptide" evidence="1">
    <location>
        <begin position="1"/>
        <end position="19"/>
    </location>
</feature>
<evidence type="ECO:0000256" key="1">
    <source>
        <dbReference type="SAM" id="SignalP"/>
    </source>
</evidence>
<accession>A0AAW1DCP2</accession>
<comment type="caution">
    <text evidence="2">The sequence shown here is derived from an EMBL/GenBank/DDBJ whole genome shotgun (WGS) entry which is preliminary data.</text>
</comment>
<name>A0AAW1DCP2_9HEMI</name>
<organism evidence="2 3">
    <name type="scientific">Rhynocoris fuscipes</name>
    <dbReference type="NCBI Taxonomy" id="488301"/>
    <lineage>
        <taxon>Eukaryota</taxon>
        <taxon>Metazoa</taxon>
        <taxon>Ecdysozoa</taxon>
        <taxon>Arthropoda</taxon>
        <taxon>Hexapoda</taxon>
        <taxon>Insecta</taxon>
        <taxon>Pterygota</taxon>
        <taxon>Neoptera</taxon>
        <taxon>Paraneoptera</taxon>
        <taxon>Hemiptera</taxon>
        <taxon>Heteroptera</taxon>
        <taxon>Panheteroptera</taxon>
        <taxon>Cimicomorpha</taxon>
        <taxon>Reduviidae</taxon>
        <taxon>Harpactorinae</taxon>
        <taxon>Harpactorini</taxon>
        <taxon>Rhynocoris</taxon>
    </lineage>
</organism>
<proteinExistence type="predicted"/>
<gene>
    <name evidence="2" type="ORF">O3M35_006094</name>
</gene>
<sequence>MASYTSFLILLCIAVFTKADIVDHALNFINEFAEKSNDAKENLHTLGLSGKLTMENHMNSLITQSQEDALMKVMKAKDIAERNNCHDQVHRQLDAVVMAVGNRWDDCFNFTQAILNFTEYVVHAGSHYETVELLFCNGIQNVSLCSTGGFVEKWNCVTQSVSNFLTAIENSSGDFVEIVKDMDQYILEVITNGMQCFGGIKELTTNQIQQIMINECKLSNNVVHLD</sequence>
<protein>
    <recommendedName>
        <fullName evidence="4">Secreted protein</fullName>
    </recommendedName>
</protein>
<keyword evidence="3" id="KW-1185">Reference proteome</keyword>
<feature type="chain" id="PRO_5043822258" description="Secreted protein" evidence="1">
    <location>
        <begin position="20"/>
        <end position="226"/>
    </location>
</feature>
<evidence type="ECO:0000313" key="2">
    <source>
        <dbReference type="EMBL" id="KAK9508561.1"/>
    </source>
</evidence>
<dbReference type="Proteomes" id="UP001461498">
    <property type="component" value="Unassembled WGS sequence"/>
</dbReference>
<keyword evidence="1" id="KW-0732">Signal</keyword>
<evidence type="ECO:0000313" key="3">
    <source>
        <dbReference type="Proteomes" id="UP001461498"/>
    </source>
</evidence>